<feature type="compositionally biased region" description="Basic and acidic residues" evidence="2">
    <location>
        <begin position="544"/>
        <end position="554"/>
    </location>
</feature>
<dbReference type="Pfam" id="PF00169">
    <property type="entry name" value="PH"/>
    <property type="match status" value="1"/>
</dbReference>
<organism evidence="4 5">
    <name type="scientific">Balaenoptera acutorostrata</name>
    <name type="common">Common minke whale</name>
    <name type="synonym">Balaena rostrata</name>
    <dbReference type="NCBI Taxonomy" id="9767"/>
    <lineage>
        <taxon>Eukaryota</taxon>
        <taxon>Metazoa</taxon>
        <taxon>Chordata</taxon>
        <taxon>Craniata</taxon>
        <taxon>Vertebrata</taxon>
        <taxon>Euteleostomi</taxon>
        <taxon>Mammalia</taxon>
        <taxon>Eutheria</taxon>
        <taxon>Laurasiatheria</taxon>
        <taxon>Artiodactyla</taxon>
        <taxon>Whippomorpha</taxon>
        <taxon>Cetacea</taxon>
        <taxon>Mysticeti</taxon>
        <taxon>Balaenopteridae</taxon>
        <taxon>Balaenoptera</taxon>
    </lineage>
</organism>
<dbReference type="PANTHER" id="PTHR12752">
    <property type="entry name" value="PHOSPHOINOSITOL 3-PHOSPHATE-BINDING PROTEIN"/>
    <property type="match status" value="1"/>
</dbReference>
<feature type="compositionally biased region" description="Low complexity" evidence="2">
    <location>
        <begin position="242"/>
        <end position="265"/>
    </location>
</feature>
<dbReference type="Pfam" id="PF25541">
    <property type="entry name" value="TBCA_PH"/>
    <property type="match status" value="1"/>
</dbReference>
<evidence type="ECO:0000256" key="1">
    <source>
        <dbReference type="SAM" id="Coils"/>
    </source>
</evidence>
<feature type="compositionally biased region" description="Polar residues" evidence="2">
    <location>
        <begin position="597"/>
        <end position="613"/>
    </location>
</feature>
<dbReference type="RefSeq" id="XP_057389974.1">
    <property type="nucleotide sequence ID" value="XM_057533991.1"/>
</dbReference>
<accession>A0ABM3SJF1</accession>
<reference evidence="5" key="1">
    <citation type="submission" date="2025-08" db="UniProtKB">
        <authorList>
            <consortium name="RefSeq"/>
        </authorList>
    </citation>
    <scope>IDENTIFICATION</scope>
</reference>
<dbReference type="InterPro" id="IPR040392">
    <property type="entry name" value="PKHA4-7_PH"/>
</dbReference>
<dbReference type="Gene3D" id="2.30.29.30">
    <property type="entry name" value="Pleckstrin-homology domain (PH domain)/Phosphotyrosine-binding domain (PTB)"/>
    <property type="match status" value="1"/>
</dbReference>
<gene>
    <name evidence="5" type="primary">PLEKHA4</name>
</gene>
<proteinExistence type="predicted"/>
<evidence type="ECO:0000259" key="3">
    <source>
        <dbReference type="PROSITE" id="PS50003"/>
    </source>
</evidence>
<feature type="region of interest" description="Disordered" evidence="2">
    <location>
        <begin position="642"/>
        <end position="717"/>
    </location>
</feature>
<protein>
    <submittedName>
        <fullName evidence="5">Pleckstrin homology domain-containing family A member 4 isoform X7</fullName>
    </submittedName>
</protein>
<feature type="coiled-coil region" evidence="1">
    <location>
        <begin position="383"/>
        <end position="421"/>
    </location>
</feature>
<feature type="region of interest" description="Disordered" evidence="2">
    <location>
        <begin position="159"/>
        <end position="358"/>
    </location>
</feature>
<dbReference type="PANTHER" id="PTHR12752:SF7">
    <property type="entry name" value="PLECKSTRIN HOMOLOGY DOMAIN-CONTAINING FAMILY A MEMBER 4"/>
    <property type="match status" value="1"/>
</dbReference>
<dbReference type="Proteomes" id="UP001652580">
    <property type="component" value="Chromosome 19"/>
</dbReference>
<evidence type="ECO:0000313" key="5">
    <source>
        <dbReference type="RefSeq" id="XP_057389974.1"/>
    </source>
</evidence>
<feature type="compositionally biased region" description="Low complexity" evidence="2">
    <location>
        <begin position="675"/>
        <end position="687"/>
    </location>
</feature>
<dbReference type="SMART" id="SM00233">
    <property type="entry name" value="PH"/>
    <property type="match status" value="1"/>
</dbReference>
<keyword evidence="4" id="KW-1185">Reference proteome</keyword>
<dbReference type="InterPro" id="IPR011993">
    <property type="entry name" value="PH-like_dom_sf"/>
</dbReference>
<sequence length="729" mass="80178">MGSWHPLMEEGRPRSSLSLASSASTISSLGSLSTKKSTRAVSKVHAFGKRGNALRRDPNLPVHIRGWLHKQDSSGLRLWKRRWFVLSGHCLFYYKDSREESVLGSVLLPSYSIRPDGPGAPRGRRFTFTAEHPGMRTYVLAADTLEDLRGWLRALGRASRAEGDDCGQPRLSARPQTAEGPGGPGGPPEVSRGEEGRGSESPEVARLSRGRGRLLTPSPMADLQSGPRIRRTRSPDLFTPFSRSPSPLSLPRPRSAPARRPPLSSGDTAPSARPHTPLSRIDVRPPLDWGPQRQTLSRPPTPRRGPSSEAGGGRDPRSPQHWSQEARTPYSSQAPSGSSTYLQLPPRPPGTRASMVLLPGPPLDSTFHQSLETDTLLTKLCGQDRLLRRLQEEIDQRQEEKEQLEAALELTRQQLGQTTREAAAPGRAWGRQRLLQDRLVSVRAALCHLTQERERVWDTYNSLEQELSTLRETLEYLLHLGSPQDRASAQQQLWMVEDTLAGLGGPQKPPHHTDPDSPSPALQGEESLEREVPLARPRMSAQEQLERMRRHQEYGRPLPRPASPRLLTLGRTLSPAGRQPEAEQKPVLGHSGAQKWLRSSGSWSSPRNTTPYLPTSEGHRERVLSLSQALATEASQWHRMMTGGNLESRGDPLPPAPPPPSEPPPQVSSPPRSPPAANSRSSGFSRRGSGRGAGPASWEPTWDSGIAPPALTQDEGAWPLRVTLLQSSF</sequence>
<evidence type="ECO:0000256" key="2">
    <source>
        <dbReference type="SAM" id="MobiDB-lite"/>
    </source>
</evidence>
<feature type="region of interest" description="Disordered" evidence="2">
    <location>
        <begin position="501"/>
        <end position="620"/>
    </location>
</feature>
<feature type="compositionally biased region" description="Pro residues" evidence="2">
    <location>
        <begin position="652"/>
        <end position="674"/>
    </location>
</feature>
<feature type="compositionally biased region" description="Polar residues" evidence="2">
    <location>
        <begin position="320"/>
        <end position="342"/>
    </location>
</feature>
<dbReference type="SUPFAM" id="SSF50729">
    <property type="entry name" value="PH domain-like"/>
    <property type="match status" value="1"/>
</dbReference>
<dbReference type="GeneID" id="103017676"/>
<keyword evidence="1" id="KW-0175">Coiled coil</keyword>
<dbReference type="PROSITE" id="PS50003">
    <property type="entry name" value="PH_DOMAIN"/>
    <property type="match status" value="1"/>
</dbReference>
<dbReference type="CDD" id="cd13248">
    <property type="entry name" value="PH_PEPP1_2_3"/>
    <property type="match status" value="1"/>
</dbReference>
<feature type="domain" description="PH" evidence="3">
    <location>
        <begin position="61"/>
        <end position="160"/>
    </location>
</feature>
<evidence type="ECO:0000313" key="4">
    <source>
        <dbReference type="Proteomes" id="UP001652580"/>
    </source>
</evidence>
<feature type="compositionally biased region" description="Basic and acidic residues" evidence="2">
    <location>
        <begin position="191"/>
        <end position="200"/>
    </location>
</feature>
<name>A0ABM3SJF1_BALAC</name>
<dbReference type="InterPro" id="IPR057971">
    <property type="entry name" value="PKHA4-7_TBCA"/>
</dbReference>
<dbReference type="InterPro" id="IPR001849">
    <property type="entry name" value="PH_domain"/>
</dbReference>